<dbReference type="Gene3D" id="3.40.1480.10">
    <property type="entry name" value="MOFRL domain"/>
    <property type="match status" value="1"/>
</dbReference>
<evidence type="ECO:0000259" key="2">
    <source>
        <dbReference type="Pfam" id="PF13660"/>
    </source>
</evidence>
<dbReference type="AlphaFoldDB" id="A0A9D0ZNG8"/>
<dbReference type="PANTHER" id="PTHR12227">
    <property type="entry name" value="GLYCERATE KINASE"/>
    <property type="match status" value="1"/>
</dbReference>
<evidence type="ECO:0000313" key="3">
    <source>
        <dbReference type="EMBL" id="HIQ83745.1"/>
    </source>
</evidence>
<gene>
    <name evidence="3" type="ORF">IAA52_11670</name>
</gene>
<reference evidence="3" key="1">
    <citation type="submission" date="2020-10" db="EMBL/GenBank/DDBJ databases">
        <authorList>
            <person name="Gilroy R."/>
        </authorList>
    </citation>
    <scope>NUCLEOTIDE SEQUENCE</scope>
    <source>
        <strain evidence="3">ChiSjej6B24-2974</strain>
    </source>
</reference>
<dbReference type="InterPro" id="IPR025286">
    <property type="entry name" value="MOFRL_assoc_dom"/>
</dbReference>
<dbReference type="InterPro" id="IPR038614">
    <property type="entry name" value="GK_N_sf"/>
</dbReference>
<dbReference type="Pfam" id="PF13660">
    <property type="entry name" value="DUF4147"/>
    <property type="match status" value="1"/>
</dbReference>
<dbReference type="SUPFAM" id="SSF82544">
    <property type="entry name" value="GckA/TtuD-like"/>
    <property type="match status" value="1"/>
</dbReference>
<evidence type="ECO:0000313" key="4">
    <source>
        <dbReference type="Proteomes" id="UP000824260"/>
    </source>
</evidence>
<accession>A0A9D0ZNG8</accession>
<feature type="domain" description="MOFRL" evidence="1">
    <location>
        <begin position="365"/>
        <end position="470"/>
    </location>
</feature>
<protein>
    <submittedName>
        <fullName evidence="3">DUF4147 domain-containing protein</fullName>
    </submittedName>
</protein>
<feature type="domain" description="MOFRL-associated" evidence="2">
    <location>
        <begin position="21"/>
        <end position="226"/>
    </location>
</feature>
<dbReference type="GO" id="GO:0005737">
    <property type="term" value="C:cytoplasm"/>
    <property type="evidence" value="ECO:0007669"/>
    <property type="project" value="TreeGrafter"/>
</dbReference>
<comment type="caution">
    <text evidence="3">The sequence shown here is derived from an EMBL/GenBank/DDBJ whole genome shotgun (WGS) entry which is preliminary data.</text>
</comment>
<dbReference type="PANTHER" id="PTHR12227:SF0">
    <property type="entry name" value="GLYCERATE KINASE"/>
    <property type="match status" value="1"/>
</dbReference>
<proteinExistence type="predicted"/>
<name>A0A9D0ZNG8_9FIRM</name>
<evidence type="ECO:0000259" key="1">
    <source>
        <dbReference type="Pfam" id="PF05161"/>
    </source>
</evidence>
<dbReference type="InterPro" id="IPR037035">
    <property type="entry name" value="GK-like_C_sf"/>
</dbReference>
<organism evidence="3 4">
    <name type="scientific">Candidatus Pullichristensenella stercorigallinarum</name>
    <dbReference type="NCBI Taxonomy" id="2840909"/>
    <lineage>
        <taxon>Bacteria</taxon>
        <taxon>Bacillati</taxon>
        <taxon>Bacillota</taxon>
        <taxon>Clostridia</taxon>
        <taxon>Candidatus Pullichristensenella</taxon>
    </lineage>
</organism>
<dbReference type="Pfam" id="PF05161">
    <property type="entry name" value="MOFRL"/>
    <property type="match status" value="1"/>
</dbReference>
<dbReference type="InterPro" id="IPR007835">
    <property type="entry name" value="MOFRL"/>
</dbReference>
<reference evidence="3" key="2">
    <citation type="journal article" date="2021" name="PeerJ">
        <title>Extensive microbial diversity within the chicken gut microbiome revealed by metagenomics and culture.</title>
        <authorList>
            <person name="Gilroy R."/>
            <person name="Ravi A."/>
            <person name="Getino M."/>
            <person name="Pursley I."/>
            <person name="Horton D.L."/>
            <person name="Alikhan N.F."/>
            <person name="Baker D."/>
            <person name="Gharbi K."/>
            <person name="Hall N."/>
            <person name="Watson M."/>
            <person name="Adriaenssens E.M."/>
            <person name="Foster-Nyarko E."/>
            <person name="Jarju S."/>
            <person name="Secka A."/>
            <person name="Antonio M."/>
            <person name="Oren A."/>
            <person name="Chaudhuri R.R."/>
            <person name="La Ragione R."/>
            <person name="Hildebrand F."/>
            <person name="Pallen M.J."/>
        </authorList>
    </citation>
    <scope>NUCLEOTIDE SEQUENCE</scope>
    <source>
        <strain evidence="3">ChiSjej6B24-2974</strain>
    </source>
</reference>
<dbReference type="GO" id="GO:0008887">
    <property type="term" value="F:glycerate kinase activity"/>
    <property type="evidence" value="ECO:0007669"/>
    <property type="project" value="InterPro"/>
</dbReference>
<dbReference type="EMBL" id="DVFZ01000107">
    <property type="protein sequence ID" value="HIQ83745.1"/>
    <property type="molecule type" value="Genomic_DNA"/>
</dbReference>
<dbReference type="Proteomes" id="UP000824260">
    <property type="component" value="Unassembled WGS sequence"/>
</dbReference>
<sequence length="490" mass="53054">MRILNMQTLLSHGNVEGRKDLLDIMDTGLAASDPYYNTRKLVRLSGTTLSIGDPDFEATGDPLSGVDVYDIRSFEHIWIVGAGKGVQRVAKALEDELGEFLTGGHLICKYGDPVIMQRVGVTAGRHPTPDANCEVGSRKILEIAEKVTEKDLVFTIITNGGSSLMTLPVPGVSLEEVAELTQLMQIELGVPTRLLNRIRNHLDQLKGGKLARLFSKARLVNIAGADLNHADDTKPRDFAYFVENNCWLHNMPESSTFADACAVMDRYNAWDRCPASIREVLRAADPAYESVRYEEYKTYRQRMFGVTPEKKSFYKIACERARELGYTPYLLADSTTIEAKCVGQFLGSMAKCIESGEATIKAPAALVLTGEMIVTVGKSREVGGRNQECALALASRIAGSERILGAAADTDGTDGPGGFAQEGAPTCLSGGIVDGCTAGELAQKGIDIHQALNTHATTAALYNTDNAIHAEQGISVNDLVVVLVRAEKER</sequence>
<dbReference type="InterPro" id="IPR039760">
    <property type="entry name" value="MOFRL_protein"/>
</dbReference>
<dbReference type="Gene3D" id="3.40.50.10180">
    <property type="entry name" value="Glycerate kinase, MOFRL-like N-terminal domain"/>
    <property type="match status" value="1"/>
</dbReference>